<keyword evidence="2" id="KW-0677">Repeat</keyword>
<evidence type="ECO:0000313" key="5">
    <source>
        <dbReference type="Proteomes" id="UP001357485"/>
    </source>
</evidence>
<feature type="domain" description="Pre-mRNA-splicing factor Syf1/CRNKL1-like C-terminal HAT-repeats" evidence="3">
    <location>
        <begin position="1"/>
        <end position="70"/>
    </location>
</feature>
<keyword evidence="1" id="KW-0747">Spliceosome</keyword>
<organism evidence="4 5">
    <name type="scientific">Cryomyces antarcticus</name>
    <dbReference type="NCBI Taxonomy" id="329879"/>
    <lineage>
        <taxon>Eukaryota</taxon>
        <taxon>Fungi</taxon>
        <taxon>Dikarya</taxon>
        <taxon>Ascomycota</taxon>
        <taxon>Pezizomycotina</taxon>
        <taxon>Dothideomycetes</taxon>
        <taxon>Dothideomycetes incertae sedis</taxon>
        <taxon>Cryomyces</taxon>
    </lineage>
</organism>
<comment type="caution">
    <text evidence="4">The sequence shown here is derived from an EMBL/GenBank/DDBJ whole genome shotgun (WGS) entry which is preliminary data.</text>
</comment>
<keyword evidence="1" id="KW-0507">mRNA processing</keyword>
<dbReference type="PANTHER" id="PTHR11246:SF5">
    <property type="entry name" value="PRE-MRNA-SPLICING FACTOR SYF1"/>
    <property type="match status" value="1"/>
</dbReference>
<dbReference type="InterPro" id="IPR055430">
    <property type="entry name" value="HAT_Syf1_CNRKL1_C"/>
</dbReference>
<dbReference type="Proteomes" id="UP001357485">
    <property type="component" value="Unassembled WGS sequence"/>
</dbReference>
<evidence type="ECO:0000313" key="4">
    <source>
        <dbReference type="EMBL" id="KAK5149048.1"/>
    </source>
</evidence>
<dbReference type="InterPro" id="IPR011990">
    <property type="entry name" value="TPR-like_helical_dom_sf"/>
</dbReference>
<sequence length="71" mass="8233">MWTNYAKFYETGGDLRNARIIMEKAVKVPFKSVAELAEMWCEWAEMELRNENFDQAVSIMAKATQAPKRST</sequence>
<reference evidence="4 5" key="1">
    <citation type="submission" date="2023-08" db="EMBL/GenBank/DDBJ databases">
        <title>Black Yeasts Isolated from many extreme environments.</title>
        <authorList>
            <person name="Coleine C."/>
            <person name="Stajich J.E."/>
            <person name="Selbmann L."/>
        </authorList>
    </citation>
    <scope>NUCLEOTIDE SEQUENCE [LARGE SCALE GENOMIC DNA]</scope>
    <source>
        <strain evidence="4 5">CCFEE 536</strain>
    </source>
</reference>
<dbReference type="EMBL" id="JAVRRA010021692">
    <property type="protein sequence ID" value="KAK5149048.1"/>
    <property type="molecule type" value="Genomic_DNA"/>
</dbReference>
<dbReference type="Pfam" id="PF23231">
    <property type="entry name" value="HAT_Syf1_CNRKL1_C"/>
    <property type="match status" value="1"/>
</dbReference>
<dbReference type="SUPFAM" id="SSF48452">
    <property type="entry name" value="TPR-like"/>
    <property type="match status" value="1"/>
</dbReference>
<protein>
    <submittedName>
        <fullName evidence="4">Pre-mRNA-splicing factor syf1</fullName>
    </submittedName>
</protein>
<name>A0ABR0LH94_9PEZI</name>
<evidence type="ECO:0000259" key="3">
    <source>
        <dbReference type="Pfam" id="PF23231"/>
    </source>
</evidence>
<feature type="non-terminal residue" evidence="4">
    <location>
        <position position="71"/>
    </location>
</feature>
<keyword evidence="1" id="KW-0508">mRNA splicing</keyword>
<gene>
    <name evidence="4" type="primary">SYF1_3</name>
    <name evidence="4" type="ORF">LTR16_012739</name>
</gene>
<keyword evidence="5" id="KW-1185">Reference proteome</keyword>
<accession>A0ABR0LH94</accession>
<evidence type="ECO:0000256" key="1">
    <source>
        <dbReference type="ARBA" id="ARBA00022728"/>
    </source>
</evidence>
<dbReference type="PANTHER" id="PTHR11246">
    <property type="entry name" value="PRE-MRNA SPLICING FACTOR"/>
    <property type="match status" value="1"/>
</dbReference>
<dbReference type="InterPro" id="IPR045075">
    <property type="entry name" value="Syf1-like"/>
</dbReference>
<proteinExistence type="predicted"/>
<evidence type="ECO:0000256" key="2">
    <source>
        <dbReference type="ARBA" id="ARBA00022737"/>
    </source>
</evidence>
<dbReference type="Gene3D" id="1.25.40.10">
    <property type="entry name" value="Tetratricopeptide repeat domain"/>
    <property type="match status" value="1"/>
</dbReference>